<keyword evidence="2" id="KW-0547">Nucleotide-binding</keyword>
<accession>A0ABR3L111</accession>
<dbReference type="PANTHER" id="PTHR10903:SF170">
    <property type="entry name" value="GTPASE IMAP FAMILY MEMBER 7"/>
    <property type="match status" value="1"/>
</dbReference>
<dbReference type="Gene3D" id="3.40.50.300">
    <property type="entry name" value="P-loop containing nucleotide triphosphate hydrolases"/>
    <property type="match status" value="1"/>
</dbReference>
<evidence type="ECO:0000256" key="3">
    <source>
        <dbReference type="ARBA" id="ARBA00023134"/>
    </source>
</evidence>
<dbReference type="EMBL" id="JAYMGO010000229">
    <property type="protein sequence ID" value="KAL1246518.1"/>
    <property type="molecule type" value="Genomic_DNA"/>
</dbReference>
<organism evidence="6 7">
    <name type="scientific">Cirrhinus molitorella</name>
    <name type="common">mud carp</name>
    <dbReference type="NCBI Taxonomy" id="172907"/>
    <lineage>
        <taxon>Eukaryota</taxon>
        <taxon>Metazoa</taxon>
        <taxon>Chordata</taxon>
        <taxon>Craniata</taxon>
        <taxon>Vertebrata</taxon>
        <taxon>Euteleostomi</taxon>
        <taxon>Actinopterygii</taxon>
        <taxon>Neopterygii</taxon>
        <taxon>Teleostei</taxon>
        <taxon>Ostariophysi</taxon>
        <taxon>Cypriniformes</taxon>
        <taxon>Cyprinidae</taxon>
        <taxon>Labeoninae</taxon>
        <taxon>Labeonini</taxon>
        <taxon>Cirrhinus</taxon>
    </lineage>
</organism>
<sequence length="120" mass="14196">MGLEWLQRVFGDKVLQFVMILFTYERRDTILDDLKKNPDLEQLLKRCGGRYHTCNKMMNNQSEMKDLMKKMSICLMRTNSSATLQRSTTQQRGKTSSKRIKKKMIKPKSRKRPQSSPLHE</sequence>
<protein>
    <recommendedName>
        <fullName evidence="5">AIG1-type G domain-containing protein</fullName>
    </recommendedName>
</protein>
<keyword evidence="3" id="KW-0342">GTP-binding</keyword>
<feature type="compositionally biased region" description="Polar residues" evidence="4">
    <location>
        <begin position="78"/>
        <end position="93"/>
    </location>
</feature>
<name>A0ABR3L111_9TELE</name>
<reference evidence="6 7" key="1">
    <citation type="submission" date="2023-09" db="EMBL/GenBank/DDBJ databases">
        <authorList>
            <person name="Wang M."/>
        </authorList>
    </citation>
    <scope>NUCLEOTIDE SEQUENCE [LARGE SCALE GENOMIC DNA]</scope>
    <source>
        <strain evidence="6">GT-2023</strain>
        <tissue evidence="6">Liver</tissue>
    </source>
</reference>
<dbReference type="InterPro" id="IPR045058">
    <property type="entry name" value="GIMA/IAN/Toc"/>
</dbReference>
<evidence type="ECO:0000313" key="7">
    <source>
        <dbReference type="Proteomes" id="UP001558613"/>
    </source>
</evidence>
<evidence type="ECO:0000256" key="2">
    <source>
        <dbReference type="ARBA" id="ARBA00022741"/>
    </source>
</evidence>
<dbReference type="Pfam" id="PF04548">
    <property type="entry name" value="AIG1"/>
    <property type="match status" value="1"/>
</dbReference>
<dbReference type="InterPro" id="IPR027417">
    <property type="entry name" value="P-loop_NTPase"/>
</dbReference>
<evidence type="ECO:0000313" key="6">
    <source>
        <dbReference type="EMBL" id="KAL1246518.1"/>
    </source>
</evidence>
<proteinExistence type="inferred from homology"/>
<evidence type="ECO:0000256" key="1">
    <source>
        <dbReference type="ARBA" id="ARBA00008535"/>
    </source>
</evidence>
<gene>
    <name evidence="6" type="ORF">QQF64_034652</name>
</gene>
<keyword evidence="7" id="KW-1185">Reference proteome</keyword>
<evidence type="ECO:0000259" key="5">
    <source>
        <dbReference type="Pfam" id="PF04548"/>
    </source>
</evidence>
<comment type="similarity">
    <text evidence="1">Belongs to the TRAFAC class TrmE-Era-EngA-EngB-Septin-like GTPase superfamily. AIG1/Toc34/Toc159-like paraseptin GTPase family. IAN subfamily.</text>
</comment>
<dbReference type="Proteomes" id="UP001558613">
    <property type="component" value="Unassembled WGS sequence"/>
</dbReference>
<feature type="compositionally biased region" description="Basic residues" evidence="4">
    <location>
        <begin position="95"/>
        <end position="113"/>
    </location>
</feature>
<feature type="region of interest" description="Disordered" evidence="4">
    <location>
        <begin position="78"/>
        <end position="120"/>
    </location>
</feature>
<feature type="domain" description="AIG1-type G" evidence="5">
    <location>
        <begin position="4"/>
        <end position="86"/>
    </location>
</feature>
<comment type="caution">
    <text evidence="6">The sequence shown here is derived from an EMBL/GenBank/DDBJ whole genome shotgun (WGS) entry which is preliminary data.</text>
</comment>
<dbReference type="InterPro" id="IPR006703">
    <property type="entry name" value="G_AIG1"/>
</dbReference>
<evidence type="ECO:0000256" key="4">
    <source>
        <dbReference type="SAM" id="MobiDB-lite"/>
    </source>
</evidence>
<dbReference type="PANTHER" id="PTHR10903">
    <property type="entry name" value="GTPASE, IMAP FAMILY MEMBER-RELATED"/>
    <property type="match status" value="1"/>
</dbReference>